<sequence length="160" mass="17752">MKIKFLYILIVFSAFSYSSSLTVEFNGNLIITPPECILNNSQKSMIHFGDILLSRIDGVNYKHKLPFELTCTNLAMNNLTLSIQGDPSNFNNGILKTSNPKLGLSFYINGIKQDINKKINFNYLELPSLEVSPVQNVATSFDGSDGGDFTALATLNVDYQ</sequence>
<evidence type="ECO:0000256" key="1">
    <source>
        <dbReference type="SAM" id="SignalP"/>
    </source>
</evidence>
<dbReference type="InterPro" id="IPR008966">
    <property type="entry name" value="Adhesion_dom_sf"/>
</dbReference>
<dbReference type="Proteomes" id="UP001162044">
    <property type="component" value="Unassembled WGS sequence"/>
</dbReference>
<feature type="domain" description="Fimbrial-type adhesion" evidence="2">
    <location>
        <begin position="24"/>
        <end position="160"/>
    </location>
</feature>
<dbReference type="Gene3D" id="2.60.40.1090">
    <property type="entry name" value="Fimbrial-type adhesion domain"/>
    <property type="match status" value="1"/>
</dbReference>
<dbReference type="GO" id="GO:0009289">
    <property type="term" value="C:pilus"/>
    <property type="evidence" value="ECO:0007669"/>
    <property type="project" value="InterPro"/>
</dbReference>
<organism evidence="4 5">
    <name type="scientific">Providencia rettgeri</name>
    <dbReference type="NCBI Taxonomy" id="587"/>
    <lineage>
        <taxon>Bacteria</taxon>
        <taxon>Pseudomonadati</taxon>
        <taxon>Pseudomonadota</taxon>
        <taxon>Gammaproteobacteria</taxon>
        <taxon>Enterobacterales</taxon>
        <taxon>Morganellaceae</taxon>
        <taxon>Providencia</taxon>
    </lineage>
</organism>
<evidence type="ECO:0000313" key="4">
    <source>
        <dbReference type="EMBL" id="SUC33178.1"/>
    </source>
</evidence>
<protein>
    <submittedName>
        <fullName evidence="3">Fimbrial protein</fullName>
    </submittedName>
    <submittedName>
        <fullName evidence="4">Putative minor fimbrial subunit StfF</fullName>
    </submittedName>
</protein>
<reference evidence="4 5" key="1">
    <citation type="submission" date="2018-06" db="EMBL/GenBank/DDBJ databases">
        <authorList>
            <consortium name="Pathogen Informatics"/>
            <person name="Doyle S."/>
        </authorList>
    </citation>
    <scope>NUCLEOTIDE SEQUENCE [LARGE SCALE GENOMIC DNA]</scope>
    <source>
        <strain evidence="4 5">NCTC11801</strain>
    </source>
</reference>
<keyword evidence="1" id="KW-0732">Signal</keyword>
<dbReference type="InterPro" id="IPR036937">
    <property type="entry name" value="Adhesion_dom_fimbrial_sf"/>
</dbReference>
<dbReference type="InterPro" id="IPR000259">
    <property type="entry name" value="Adhesion_dom_fimbrial"/>
</dbReference>
<dbReference type="EMBL" id="UGTZ01000001">
    <property type="protein sequence ID" value="SUC33178.1"/>
    <property type="molecule type" value="Genomic_DNA"/>
</dbReference>
<dbReference type="AlphaFoldDB" id="A0A1B8SZ11"/>
<dbReference type="SUPFAM" id="SSF49401">
    <property type="entry name" value="Bacterial adhesins"/>
    <property type="match status" value="1"/>
</dbReference>
<proteinExistence type="predicted"/>
<accession>A0A1B8SZ11</accession>
<evidence type="ECO:0000313" key="3">
    <source>
        <dbReference type="EMBL" id="MDH2306174.1"/>
    </source>
</evidence>
<evidence type="ECO:0000313" key="5">
    <source>
        <dbReference type="Proteomes" id="UP000254208"/>
    </source>
</evidence>
<feature type="signal peptide" evidence="1">
    <location>
        <begin position="1"/>
        <end position="22"/>
    </location>
</feature>
<dbReference type="EMBL" id="JARVQW010000005">
    <property type="protein sequence ID" value="MDH2306174.1"/>
    <property type="molecule type" value="Genomic_DNA"/>
</dbReference>
<dbReference type="GeneID" id="93674765"/>
<reference evidence="3" key="3">
    <citation type="submission" date="2023-10" db="EMBL/GenBank/DDBJ databases">
        <title>Analysis of Resistance Genes of Carbapenem-resistant Providencia rettgeri.</title>
        <authorList>
            <person name="Liu M."/>
        </authorList>
    </citation>
    <scope>NUCLEOTIDE SEQUENCE</scope>
    <source>
        <strain evidence="3">QITACRE101</strain>
    </source>
</reference>
<dbReference type="Pfam" id="PF00419">
    <property type="entry name" value="Fimbrial"/>
    <property type="match status" value="1"/>
</dbReference>
<reference evidence="3" key="2">
    <citation type="submission" date="2023-04" db="EMBL/GenBank/DDBJ databases">
        <authorList>
            <person name="Li W."/>
        </authorList>
    </citation>
    <scope>NUCLEOTIDE SEQUENCE</scope>
    <source>
        <strain evidence="3">QITACRE101</strain>
    </source>
</reference>
<dbReference type="GO" id="GO:0007155">
    <property type="term" value="P:cell adhesion"/>
    <property type="evidence" value="ECO:0007669"/>
    <property type="project" value="InterPro"/>
</dbReference>
<evidence type="ECO:0000259" key="2">
    <source>
        <dbReference type="Pfam" id="PF00419"/>
    </source>
</evidence>
<dbReference type="Proteomes" id="UP000254208">
    <property type="component" value="Unassembled WGS sequence"/>
</dbReference>
<name>A0A1B8SZ11_PRORE</name>
<dbReference type="RefSeq" id="WP_227024195.1">
    <property type="nucleotide sequence ID" value="NZ_ABEXOA020000186.1"/>
</dbReference>
<feature type="chain" id="PRO_5030025866" evidence="1">
    <location>
        <begin position="23"/>
        <end position="160"/>
    </location>
</feature>
<gene>
    <name evidence="4" type="ORF">NCTC11801_04186</name>
    <name evidence="3" type="ORF">QDQ51_12200</name>
</gene>